<evidence type="ECO:0000256" key="2">
    <source>
        <dbReference type="SAM" id="SignalP"/>
    </source>
</evidence>
<keyword evidence="1" id="KW-0812">Transmembrane</keyword>
<keyword evidence="2" id="KW-0732">Signal</keyword>
<name>A0AAD0QJ10_9BACT</name>
<keyword evidence="1" id="KW-1133">Transmembrane helix</keyword>
<feature type="chain" id="PRO_5042151997" evidence="2">
    <location>
        <begin position="25"/>
        <end position="97"/>
    </location>
</feature>
<feature type="signal peptide" evidence="2">
    <location>
        <begin position="1"/>
        <end position="24"/>
    </location>
</feature>
<evidence type="ECO:0000313" key="6">
    <source>
        <dbReference type="Proteomes" id="UP000289132"/>
    </source>
</evidence>
<keyword evidence="1" id="KW-0472">Membrane</keyword>
<proteinExistence type="predicted"/>
<evidence type="ECO:0000313" key="4">
    <source>
        <dbReference type="EMBL" id="RXJ91059.1"/>
    </source>
</evidence>
<keyword evidence="6" id="KW-1185">Reference proteome</keyword>
<protein>
    <submittedName>
        <fullName evidence="3">Membrane protein</fullName>
    </submittedName>
</protein>
<dbReference type="AlphaFoldDB" id="A0AAD0QJ10"/>
<accession>A0AAD0QJ10</accession>
<reference evidence="4 6" key="1">
    <citation type="submission" date="2017-10" db="EMBL/GenBank/DDBJ databases">
        <title>Genomics of the genus Arcobacter.</title>
        <authorList>
            <person name="Perez-Cataluna A."/>
            <person name="Figueras M.J."/>
        </authorList>
    </citation>
    <scope>NUCLEOTIDE SEQUENCE [LARGE SCALE GENOMIC DNA]</scope>
    <source>
        <strain evidence="4 6">LMG 25534</strain>
    </source>
</reference>
<feature type="transmembrane region" description="Helical" evidence="1">
    <location>
        <begin position="75"/>
        <end position="96"/>
    </location>
</feature>
<dbReference type="Proteomes" id="UP000254504">
    <property type="component" value="Chromosome"/>
</dbReference>
<evidence type="ECO:0000313" key="5">
    <source>
        <dbReference type="Proteomes" id="UP000254504"/>
    </source>
</evidence>
<reference evidence="3 5" key="2">
    <citation type="submission" date="2018-07" db="EMBL/GenBank/DDBJ databases">
        <title>Complete genome of the Arcobacter trophiarum type strain LMG 25534.</title>
        <authorList>
            <person name="Miller W.G."/>
            <person name="Yee E."/>
        </authorList>
    </citation>
    <scope>NUCLEOTIDE SEQUENCE [LARGE SCALE GENOMIC DNA]</scope>
    <source>
        <strain evidence="3 5">LMG 25534</strain>
    </source>
</reference>
<dbReference type="EMBL" id="CP031367">
    <property type="protein sequence ID" value="AXK48610.1"/>
    <property type="molecule type" value="Genomic_DNA"/>
</dbReference>
<sequence>MLGKKKINLVLMLMLLVLPNLVFASAINTDGAFNVMEAIKLALFAVAGITITILIAYVAFKVMHQGRPIDEMTKIIVGAGLLASASAIGGAFASFVS</sequence>
<dbReference type="Proteomes" id="UP000289132">
    <property type="component" value="Unassembled WGS sequence"/>
</dbReference>
<dbReference type="EMBL" id="PDKD01000010">
    <property type="protein sequence ID" value="RXJ91059.1"/>
    <property type="molecule type" value="Genomic_DNA"/>
</dbReference>
<feature type="transmembrane region" description="Helical" evidence="1">
    <location>
        <begin position="40"/>
        <end position="63"/>
    </location>
</feature>
<dbReference type="KEGG" id="atp:ATR_0741"/>
<evidence type="ECO:0000313" key="3">
    <source>
        <dbReference type="EMBL" id="AXK48610.1"/>
    </source>
</evidence>
<organism evidence="3 5">
    <name type="scientific">Aliarcobacter trophiarum LMG 25534</name>
    <dbReference type="NCBI Taxonomy" id="1032241"/>
    <lineage>
        <taxon>Bacteria</taxon>
        <taxon>Pseudomonadati</taxon>
        <taxon>Campylobacterota</taxon>
        <taxon>Epsilonproteobacteria</taxon>
        <taxon>Campylobacterales</taxon>
        <taxon>Arcobacteraceae</taxon>
        <taxon>Aliarcobacter</taxon>
    </lineage>
</organism>
<gene>
    <name evidence="3" type="ORF">ATR_0741</name>
    <name evidence="4" type="ORF">CRU87_06625</name>
</gene>
<evidence type="ECO:0000256" key="1">
    <source>
        <dbReference type="SAM" id="Phobius"/>
    </source>
</evidence>
<dbReference type="RefSeq" id="WP_115428137.1">
    <property type="nucleotide sequence ID" value="NZ_CP031367.1"/>
</dbReference>
<dbReference type="Pfam" id="PF04956">
    <property type="entry name" value="TrbC"/>
    <property type="match status" value="1"/>
</dbReference>
<dbReference type="InterPro" id="IPR007039">
    <property type="entry name" value="TrbC/VirB2"/>
</dbReference>